<name>A0A2I1DEG7_ASPC2</name>
<evidence type="ECO:0000256" key="1">
    <source>
        <dbReference type="SAM" id="MobiDB-lite"/>
    </source>
</evidence>
<accession>A0A2I1DEG7</accession>
<dbReference type="VEuPathDB" id="FungiDB:P168DRAFT_12770"/>
<evidence type="ECO:0000313" key="2">
    <source>
        <dbReference type="EMBL" id="PKY08269.1"/>
    </source>
</evidence>
<organism evidence="2 3">
    <name type="scientific">Aspergillus campestris (strain IBT 28561)</name>
    <dbReference type="NCBI Taxonomy" id="1392248"/>
    <lineage>
        <taxon>Eukaryota</taxon>
        <taxon>Fungi</taxon>
        <taxon>Dikarya</taxon>
        <taxon>Ascomycota</taxon>
        <taxon>Pezizomycotina</taxon>
        <taxon>Eurotiomycetes</taxon>
        <taxon>Eurotiomycetidae</taxon>
        <taxon>Eurotiales</taxon>
        <taxon>Aspergillaceae</taxon>
        <taxon>Aspergillus</taxon>
        <taxon>Aspergillus subgen. Circumdati</taxon>
    </lineage>
</organism>
<feature type="region of interest" description="Disordered" evidence="1">
    <location>
        <begin position="39"/>
        <end position="79"/>
    </location>
</feature>
<dbReference type="Proteomes" id="UP000234254">
    <property type="component" value="Unassembled WGS sequence"/>
</dbReference>
<evidence type="ECO:0000313" key="3">
    <source>
        <dbReference type="Proteomes" id="UP000234254"/>
    </source>
</evidence>
<keyword evidence="3" id="KW-1185">Reference proteome</keyword>
<sequence length="115" mass="12322">MGWVGSARGPTALGDTRTLLFLGTEYEFTIMEWDKTTPVREGLTTPQREARTNGSNTVMADSNTAHSPSSLSGGMPRGGQCQVANLTGVKHIRSRSFPGVGDDKCPAQVDSFFVD</sequence>
<protein>
    <submittedName>
        <fullName evidence="2">Uncharacterized protein</fullName>
    </submittedName>
</protein>
<dbReference type="EMBL" id="MSFM01000001">
    <property type="protein sequence ID" value="PKY08269.1"/>
    <property type="molecule type" value="Genomic_DNA"/>
</dbReference>
<feature type="compositionally biased region" description="Polar residues" evidence="1">
    <location>
        <begin position="44"/>
        <end position="72"/>
    </location>
</feature>
<dbReference type="RefSeq" id="XP_024696863.1">
    <property type="nucleotide sequence ID" value="XM_024832663.1"/>
</dbReference>
<dbReference type="AlphaFoldDB" id="A0A2I1DEG7"/>
<proteinExistence type="predicted"/>
<reference evidence="2" key="1">
    <citation type="submission" date="2016-12" db="EMBL/GenBank/DDBJ databases">
        <title>The genomes of Aspergillus section Nigri reveals drivers in fungal speciation.</title>
        <authorList>
            <consortium name="DOE Joint Genome Institute"/>
            <person name="Vesth T.C."/>
            <person name="Nybo J."/>
            <person name="Theobald S."/>
            <person name="Brandl J."/>
            <person name="Frisvad J.C."/>
            <person name="Nielsen K.F."/>
            <person name="Lyhne E.K."/>
            <person name="Kogle M.E."/>
            <person name="Kuo A."/>
            <person name="Riley R."/>
            <person name="Clum A."/>
            <person name="Nolan M."/>
            <person name="Lipzen A."/>
            <person name="Salamov A."/>
            <person name="Henrissat B."/>
            <person name="Wiebenga A."/>
            <person name="De vries R.P."/>
            <person name="Grigoriev I.V."/>
            <person name="Mortensen U.H."/>
            <person name="Andersen M.R."/>
            <person name="Baker S.E."/>
        </authorList>
    </citation>
    <scope>NUCLEOTIDE SEQUENCE</scope>
    <source>
        <strain evidence="2">IBT 28561</strain>
    </source>
</reference>
<gene>
    <name evidence="2" type="ORF">P168DRAFT_12770</name>
</gene>
<dbReference type="GeneID" id="36540185"/>
<comment type="caution">
    <text evidence="2">The sequence shown here is derived from an EMBL/GenBank/DDBJ whole genome shotgun (WGS) entry which is preliminary data.</text>
</comment>